<feature type="signal peptide" evidence="6">
    <location>
        <begin position="1"/>
        <end position="28"/>
    </location>
</feature>
<evidence type="ECO:0000256" key="6">
    <source>
        <dbReference type="SAM" id="SignalP"/>
    </source>
</evidence>
<organism evidence="8 9">
    <name type="scientific">Ideonella paludis</name>
    <dbReference type="NCBI Taxonomy" id="1233411"/>
    <lineage>
        <taxon>Bacteria</taxon>
        <taxon>Pseudomonadati</taxon>
        <taxon>Pseudomonadota</taxon>
        <taxon>Betaproteobacteria</taxon>
        <taxon>Burkholderiales</taxon>
        <taxon>Sphaerotilaceae</taxon>
        <taxon>Ideonella</taxon>
    </lineage>
</organism>
<dbReference type="PROSITE" id="PS51007">
    <property type="entry name" value="CYTC"/>
    <property type="match status" value="1"/>
</dbReference>
<evidence type="ECO:0000256" key="4">
    <source>
        <dbReference type="PROSITE-ProRule" id="PRU00433"/>
    </source>
</evidence>
<dbReference type="RefSeq" id="WP_210809439.1">
    <property type="nucleotide sequence ID" value="NZ_JAGQDG010000004.1"/>
</dbReference>
<feature type="compositionally biased region" description="Polar residues" evidence="5">
    <location>
        <begin position="146"/>
        <end position="160"/>
    </location>
</feature>
<keyword evidence="6" id="KW-0732">Signal</keyword>
<evidence type="ECO:0000313" key="8">
    <source>
        <dbReference type="EMBL" id="MBQ0936127.1"/>
    </source>
</evidence>
<accession>A0ABS5DYA3</accession>
<evidence type="ECO:0000256" key="2">
    <source>
        <dbReference type="ARBA" id="ARBA00022723"/>
    </source>
</evidence>
<gene>
    <name evidence="8" type="ORF">KAK11_12380</name>
</gene>
<dbReference type="SUPFAM" id="SSF46626">
    <property type="entry name" value="Cytochrome c"/>
    <property type="match status" value="1"/>
</dbReference>
<comment type="caution">
    <text evidence="8">The sequence shown here is derived from an EMBL/GenBank/DDBJ whole genome shotgun (WGS) entry which is preliminary data.</text>
</comment>
<dbReference type="InterPro" id="IPR036909">
    <property type="entry name" value="Cyt_c-like_dom_sf"/>
</dbReference>
<dbReference type="Gene3D" id="1.10.760.10">
    <property type="entry name" value="Cytochrome c-like domain"/>
    <property type="match status" value="1"/>
</dbReference>
<dbReference type="Pfam" id="PF13442">
    <property type="entry name" value="Cytochrome_CBB3"/>
    <property type="match status" value="1"/>
</dbReference>
<feature type="region of interest" description="Disordered" evidence="5">
    <location>
        <begin position="139"/>
        <end position="160"/>
    </location>
</feature>
<dbReference type="EMBL" id="JAGQDG010000004">
    <property type="protein sequence ID" value="MBQ0936127.1"/>
    <property type="molecule type" value="Genomic_DNA"/>
</dbReference>
<evidence type="ECO:0000256" key="3">
    <source>
        <dbReference type="ARBA" id="ARBA00023004"/>
    </source>
</evidence>
<proteinExistence type="predicted"/>
<evidence type="ECO:0000259" key="7">
    <source>
        <dbReference type="PROSITE" id="PS51007"/>
    </source>
</evidence>
<reference evidence="8 9" key="1">
    <citation type="submission" date="2021-04" db="EMBL/GenBank/DDBJ databases">
        <title>The genome sequence of type strain Ideonella paludis KCTC 32238.</title>
        <authorList>
            <person name="Liu Y."/>
        </authorList>
    </citation>
    <scope>NUCLEOTIDE SEQUENCE [LARGE SCALE GENOMIC DNA]</scope>
    <source>
        <strain evidence="8 9">KCTC 32238</strain>
    </source>
</reference>
<sequence length="160" mass="17717">MQPLLRQQRRILSLGSLMLLVATGPLLAQETNTLRGQSGAVASGLTLYNQHCAECHGLNATTPQAEAPDLRRMDGFCRRLKEPSLKADCTADVDRYFLRSVNEGKVRAGVVHMPPWKDVLTRDEVWAIRSFVETLPADPPRRITSVDAQRATQSAQGLRP</sequence>
<keyword evidence="2 4" id="KW-0479">Metal-binding</keyword>
<keyword evidence="9" id="KW-1185">Reference proteome</keyword>
<evidence type="ECO:0000256" key="5">
    <source>
        <dbReference type="SAM" id="MobiDB-lite"/>
    </source>
</evidence>
<evidence type="ECO:0000313" key="9">
    <source>
        <dbReference type="Proteomes" id="UP000672097"/>
    </source>
</evidence>
<dbReference type="Proteomes" id="UP000672097">
    <property type="component" value="Unassembled WGS sequence"/>
</dbReference>
<evidence type="ECO:0000256" key="1">
    <source>
        <dbReference type="ARBA" id="ARBA00022617"/>
    </source>
</evidence>
<feature type="domain" description="Cytochrome c" evidence="7">
    <location>
        <begin position="39"/>
        <end position="136"/>
    </location>
</feature>
<dbReference type="InterPro" id="IPR009056">
    <property type="entry name" value="Cyt_c-like_dom"/>
</dbReference>
<name>A0ABS5DYA3_9BURK</name>
<keyword evidence="1 4" id="KW-0349">Heme</keyword>
<feature type="chain" id="PRO_5045762776" evidence="6">
    <location>
        <begin position="29"/>
        <end position="160"/>
    </location>
</feature>
<protein>
    <submittedName>
        <fullName evidence="8">C-type cytochrome</fullName>
    </submittedName>
</protein>
<keyword evidence="3 4" id="KW-0408">Iron</keyword>